<dbReference type="Proteomes" id="UP000178912">
    <property type="component" value="Unassembled WGS sequence"/>
</dbReference>
<keyword evidence="3" id="KW-1003">Cell membrane</keyword>
<dbReference type="Pfam" id="PF04239">
    <property type="entry name" value="DUF421"/>
    <property type="match status" value="1"/>
</dbReference>
<evidence type="ECO:0000256" key="1">
    <source>
        <dbReference type="ARBA" id="ARBA00004651"/>
    </source>
</evidence>
<comment type="subcellular location">
    <subcellularLocation>
        <location evidence="1">Cell membrane</location>
        <topology evidence="1">Multi-pass membrane protein</topology>
    </subcellularLocation>
</comment>
<evidence type="ECO:0000256" key="3">
    <source>
        <dbReference type="ARBA" id="ARBA00022475"/>
    </source>
</evidence>
<evidence type="ECO:0000256" key="4">
    <source>
        <dbReference type="ARBA" id="ARBA00022692"/>
    </source>
</evidence>
<protein>
    <recommendedName>
        <fullName evidence="8">YetF C-terminal domain-containing protein</fullName>
    </recommendedName>
</protein>
<dbReference type="InterPro" id="IPR023090">
    <property type="entry name" value="UPF0702_alpha/beta_dom_sf"/>
</dbReference>
<evidence type="ECO:0000256" key="6">
    <source>
        <dbReference type="ARBA" id="ARBA00023136"/>
    </source>
</evidence>
<evidence type="ECO:0000313" key="9">
    <source>
        <dbReference type="EMBL" id="CZS95595.1"/>
    </source>
</evidence>
<evidence type="ECO:0000259" key="8">
    <source>
        <dbReference type="Pfam" id="PF04239"/>
    </source>
</evidence>
<name>A0A1E1KC23_9HELO</name>
<keyword evidence="10" id="KW-1185">Reference proteome</keyword>
<evidence type="ECO:0000256" key="7">
    <source>
        <dbReference type="SAM" id="Phobius"/>
    </source>
</evidence>
<comment type="similarity">
    <text evidence="2">Belongs to the UPF0702 family.</text>
</comment>
<evidence type="ECO:0000256" key="5">
    <source>
        <dbReference type="ARBA" id="ARBA00022989"/>
    </source>
</evidence>
<dbReference type="AlphaFoldDB" id="A0A1E1KC23"/>
<dbReference type="EMBL" id="FJUX01000023">
    <property type="protein sequence ID" value="CZS95595.1"/>
    <property type="molecule type" value="Genomic_DNA"/>
</dbReference>
<proteinExistence type="inferred from homology"/>
<keyword evidence="4 7" id="KW-0812">Transmembrane</keyword>
<dbReference type="GO" id="GO:0005886">
    <property type="term" value="C:plasma membrane"/>
    <property type="evidence" value="ECO:0007669"/>
    <property type="project" value="UniProtKB-SubCell"/>
</dbReference>
<feature type="transmembrane region" description="Helical" evidence="7">
    <location>
        <begin position="54"/>
        <end position="76"/>
    </location>
</feature>
<dbReference type="PANTHER" id="PTHR34582">
    <property type="entry name" value="UPF0702 TRANSMEMBRANE PROTEIN YCAP"/>
    <property type="match status" value="1"/>
</dbReference>
<gene>
    <name evidence="9" type="ORF">RAG0_05196</name>
</gene>
<evidence type="ECO:0000313" key="10">
    <source>
        <dbReference type="Proteomes" id="UP000178912"/>
    </source>
</evidence>
<evidence type="ECO:0000256" key="2">
    <source>
        <dbReference type="ARBA" id="ARBA00006448"/>
    </source>
</evidence>
<reference evidence="10" key="1">
    <citation type="submission" date="2016-03" db="EMBL/GenBank/DDBJ databases">
        <authorList>
            <person name="Guldener U."/>
        </authorList>
    </citation>
    <scope>NUCLEOTIDE SEQUENCE [LARGE SCALE GENOMIC DNA]</scope>
    <source>
        <strain evidence="10">04CH-RAC-A.6.1</strain>
    </source>
</reference>
<keyword evidence="5 7" id="KW-1133">Transmembrane helix</keyword>
<dbReference type="OrthoDB" id="3826282at2759"/>
<keyword evidence="6 7" id="KW-0472">Membrane</keyword>
<dbReference type="Gene3D" id="3.30.240.20">
    <property type="entry name" value="bsu07140 like domains"/>
    <property type="match status" value="1"/>
</dbReference>
<dbReference type="PANTHER" id="PTHR34582:SF6">
    <property type="entry name" value="UPF0702 TRANSMEMBRANE PROTEIN YCAP"/>
    <property type="match status" value="1"/>
</dbReference>
<dbReference type="InterPro" id="IPR007353">
    <property type="entry name" value="DUF421"/>
</dbReference>
<feature type="domain" description="YetF C-terminal" evidence="8">
    <location>
        <begin position="109"/>
        <end position="179"/>
    </location>
</feature>
<organism evidence="9 10">
    <name type="scientific">Rhynchosporium agropyri</name>
    <dbReference type="NCBI Taxonomy" id="914238"/>
    <lineage>
        <taxon>Eukaryota</taxon>
        <taxon>Fungi</taxon>
        <taxon>Dikarya</taxon>
        <taxon>Ascomycota</taxon>
        <taxon>Pezizomycotina</taxon>
        <taxon>Leotiomycetes</taxon>
        <taxon>Helotiales</taxon>
        <taxon>Ploettnerulaceae</taxon>
        <taxon>Rhynchosporium</taxon>
    </lineage>
</organism>
<feature type="transmembrane region" description="Helical" evidence="7">
    <location>
        <begin position="29"/>
        <end position="47"/>
    </location>
</feature>
<sequence>MASTLGKQTVYEAGPNVLQISDLYVKAGILHPVAVGSIAVIFLFTYLRLGSNRCIAPINIFDWLINVALGSTLAGIVNGNSLVRGLLALITMLGFQYITSSISTRWHEQFAWIFQSEPLVIAFRGKMLTRVIKKHRISPTDVRAALRQSRILNICQVECAIIEPNGTISIFTTKDLKTAEVEPDVLMMVRTYRELCEQEGREGRRRYVLEWDRDEERGGSLTPSDDASK</sequence>
<accession>A0A1E1KC23</accession>